<dbReference type="EMBL" id="BAABCA010000009">
    <property type="protein sequence ID" value="GAA4239620.1"/>
    <property type="molecule type" value="Genomic_DNA"/>
</dbReference>
<comment type="caution">
    <text evidence="2">The sequence shown here is derived from an EMBL/GenBank/DDBJ whole genome shotgun (WGS) entry which is preliminary data.</text>
</comment>
<proteinExistence type="predicted"/>
<feature type="domain" description="AbiTii" evidence="1">
    <location>
        <begin position="2"/>
        <end position="198"/>
    </location>
</feature>
<sequence length="308" mass="34199">MKLISQIINELIDSEKSINGALLKTKVLASRIQNKELLDWVNGELNGYSSAKYLPEYRKNITSYLKGNYVNGNMKYTNQPIPTIGLDKIFQKNLQSTEFQDSITALENLIDNNDSSTLASPLRAEIVGMIEENWIGMGNPYLQLMNVSKIIAKSAIVEVVSKVRNKLLDFMLKVDEEFGSLTEIKDLKEKQKEISTIMSQTIINTSGDGNVVNTGDKNKISAKIIIEKGNKDALVKHLQESGVSEQDTAELIEIIDTEEPNSENKTFGKKVNDWTKKMIGKAVDGTWNISLGAAGNLLAEAIGKYYGM</sequence>
<organism evidence="2 3">
    <name type="scientific">Postechiella marina</name>
    <dbReference type="NCBI Taxonomy" id="943941"/>
    <lineage>
        <taxon>Bacteria</taxon>
        <taxon>Pseudomonadati</taxon>
        <taxon>Bacteroidota</taxon>
        <taxon>Flavobacteriia</taxon>
        <taxon>Flavobacteriales</taxon>
        <taxon>Flavobacteriaceae</taxon>
        <taxon>Postechiella</taxon>
    </lineage>
</organism>
<evidence type="ECO:0000313" key="3">
    <source>
        <dbReference type="Proteomes" id="UP001501496"/>
    </source>
</evidence>
<name>A0ABP8CI79_9FLAO</name>
<dbReference type="InterPro" id="IPR041304">
    <property type="entry name" value="AbiTii"/>
</dbReference>
<dbReference type="Proteomes" id="UP001501496">
    <property type="component" value="Unassembled WGS sequence"/>
</dbReference>
<reference evidence="3" key="1">
    <citation type="journal article" date="2019" name="Int. J. Syst. Evol. Microbiol.">
        <title>The Global Catalogue of Microorganisms (GCM) 10K type strain sequencing project: providing services to taxonomists for standard genome sequencing and annotation.</title>
        <authorList>
            <consortium name="The Broad Institute Genomics Platform"/>
            <consortium name="The Broad Institute Genome Sequencing Center for Infectious Disease"/>
            <person name="Wu L."/>
            <person name="Ma J."/>
        </authorList>
    </citation>
    <scope>NUCLEOTIDE SEQUENCE [LARGE SCALE GENOMIC DNA]</scope>
    <source>
        <strain evidence="3">JCM 17630</strain>
    </source>
</reference>
<evidence type="ECO:0000313" key="2">
    <source>
        <dbReference type="EMBL" id="GAA4239620.1"/>
    </source>
</evidence>
<dbReference type="Pfam" id="PF18864">
    <property type="entry name" value="AbiTii"/>
    <property type="match status" value="1"/>
</dbReference>
<dbReference type="RefSeq" id="WP_344789636.1">
    <property type="nucleotide sequence ID" value="NZ_BAABCA010000009.1"/>
</dbReference>
<gene>
    <name evidence="2" type="ORF">GCM10022291_34700</name>
</gene>
<keyword evidence="3" id="KW-1185">Reference proteome</keyword>
<protein>
    <recommendedName>
        <fullName evidence="1">AbiTii domain-containing protein</fullName>
    </recommendedName>
</protein>
<accession>A0ABP8CI79</accession>
<evidence type="ECO:0000259" key="1">
    <source>
        <dbReference type="Pfam" id="PF18864"/>
    </source>
</evidence>